<feature type="compositionally biased region" description="Gly residues" evidence="1">
    <location>
        <begin position="116"/>
        <end position="143"/>
    </location>
</feature>
<name>A0AAW0ERX8_9TRYP</name>
<feature type="compositionally biased region" description="Low complexity" evidence="1">
    <location>
        <begin position="694"/>
        <end position="714"/>
    </location>
</feature>
<dbReference type="AlphaFoldDB" id="A0AAW0ERX8"/>
<feature type="region of interest" description="Disordered" evidence="1">
    <location>
        <begin position="106"/>
        <end position="311"/>
    </location>
</feature>
<reference evidence="2 3" key="1">
    <citation type="journal article" date="2021" name="MBio">
        <title>A New Model Trypanosomatid, Novymonas esmeraldas: Genomic Perception of Its 'Candidatus Pandoraea novymonadis' Endosymbiont.</title>
        <authorList>
            <person name="Zakharova A."/>
            <person name="Saura A."/>
            <person name="Butenko A."/>
            <person name="Podesvova L."/>
            <person name="Warmusova S."/>
            <person name="Kostygov A.Y."/>
            <person name="Nenarokova A."/>
            <person name="Lukes J."/>
            <person name="Opperdoes F.R."/>
            <person name="Yurchenko V."/>
        </authorList>
    </citation>
    <scope>NUCLEOTIDE SEQUENCE [LARGE SCALE GENOMIC DNA]</scope>
    <source>
        <strain evidence="2 3">E262AT.01</strain>
    </source>
</reference>
<protein>
    <submittedName>
        <fullName evidence="2">Uncharacterized protein</fullName>
    </submittedName>
</protein>
<proteinExistence type="predicted"/>
<feature type="compositionally biased region" description="Polar residues" evidence="1">
    <location>
        <begin position="762"/>
        <end position="788"/>
    </location>
</feature>
<feature type="compositionally biased region" description="Low complexity" evidence="1">
    <location>
        <begin position="209"/>
        <end position="220"/>
    </location>
</feature>
<feature type="compositionally biased region" description="Low complexity" evidence="1">
    <location>
        <begin position="106"/>
        <end position="115"/>
    </location>
</feature>
<evidence type="ECO:0000313" key="2">
    <source>
        <dbReference type="EMBL" id="KAK7196470.1"/>
    </source>
</evidence>
<evidence type="ECO:0000313" key="3">
    <source>
        <dbReference type="Proteomes" id="UP001430356"/>
    </source>
</evidence>
<feature type="region of interest" description="Disordered" evidence="1">
    <location>
        <begin position="593"/>
        <end position="824"/>
    </location>
</feature>
<accession>A0AAW0ERX8</accession>
<feature type="compositionally biased region" description="Polar residues" evidence="1">
    <location>
        <begin position="795"/>
        <end position="805"/>
    </location>
</feature>
<organism evidence="2 3">
    <name type="scientific">Novymonas esmeraldas</name>
    <dbReference type="NCBI Taxonomy" id="1808958"/>
    <lineage>
        <taxon>Eukaryota</taxon>
        <taxon>Discoba</taxon>
        <taxon>Euglenozoa</taxon>
        <taxon>Kinetoplastea</taxon>
        <taxon>Metakinetoplastina</taxon>
        <taxon>Trypanosomatida</taxon>
        <taxon>Trypanosomatidae</taxon>
        <taxon>Novymonas</taxon>
    </lineage>
</organism>
<feature type="compositionally biased region" description="Low complexity" evidence="1">
    <location>
        <begin position="278"/>
        <end position="289"/>
    </location>
</feature>
<feature type="compositionally biased region" description="Pro residues" evidence="1">
    <location>
        <begin position="655"/>
        <end position="666"/>
    </location>
</feature>
<dbReference type="EMBL" id="JAECZO010000077">
    <property type="protein sequence ID" value="KAK7196470.1"/>
    <property type="molecule type" value="Genomic_DNA"/>
</dbReference>
<feature type="compositionally biased region" description="Low complexity" evidence="1">
    <location>
        <begin position="144"/>
        <end position="164"/>
    </location>
</feature>
<sequence length="1020" mass="104578">MEAVWPPVSATKWVSRRTLDSQANNRDHSAAQPQPRGSISDSNSNNADQQHQYTHQHQHQHPSQGHQHGGERRKYGHSKNSAGAAVGRGSNGGGCNGAAATVASNNTAAPHHSNGGSSGSGASGGGNGNGNGNRFGIASGGANSGSWGNVAPNSGTGSSSSSGKPPHPGNGYGANSINAQAPHRSNSGGNHHHHNKHAGSGSGHGSGNSNGRRGGAEPAEPAMPPPPRSVQMGQGTLSAQAAAATARDFIPQPRHAKLHGGSVGYSAKPPAQSPPPTTTTALATPPTAARRWGANSTPVPRSANGGAGVAASGVTPVSAAAPATTHMDARAGLLQPESATSPSPPPFGKSLSARGAAGRVAVATVPTSSTAAAAAAGTGLAEALPAGGGGDGTRGGGGVAAAAAARVLGTTASAEPTLLDPFHLGDNLSFATSAFGGSLHSQPSEIETLLGHVERSAATRPLVAPGGSLRERRSMTDWGIEEAIRTVLPGMDEDDNSDDTHGPNLLSAGLAAVGGDWHTSGDLDAPSAVGGFLTDFPASFAASFAEQASAPLASPFTADSAATTAAVATTTTTTTSHAMDNLSRAFSTAARVDSSSFTTSPATTAAATPLQRPPMSPGVRLPHRATPVEAMSMPPSTREVARQGSCSYTSLSVAQPPPQSMPPPLPRSSKSESSVRMEELVPGAASVGGGGGSSDLLSLYTRSPPTTTSPWLSSGIGDGGVVRQTGHRSPRAVMGRPEVLQAVSMKDGSAHSNGGLTAAGGSVTSPATVAARRSTTSSHGGSAPNTPSLRKELSTPMSGSRSQPYTPGGSRPQRPSLSAPLVNRDTIAHIFRETPQSLRRKEQMEYNREHSEAALCRSPGWPPHTEGDVEQLLRDRNATKLLRHLTIISFSRQQVTGVQDLFDTWAKNGIPAPDMGFGAYYFYVKEKSEKLLCMKHNGRGASPGHGYGRCDFESRRPYSTCRYEHVCLFCRSKEHGWFEEGKCLGYQQLLAEMEDLGVSEEDVTTLLNAMEVAARPEWGR</sequence>
<comment type="caution">
    <text evidence="2">The sequence shown here is derived from an EMBL/GenBank/DDBJ whole genome shotgun (WGS) entry which is preliminary data.</text>
</comment>
<keyword evidence="3" id="KW-1185">Reference proteome</keyword>
<feature type="compositionally biased region" description="Low complexity" evidence="1">
    <location>
        <begin position="594"/>
        <end position="609"/>
    </location>
</feature>
<dbReference type="Proteomes" id="UP001430356">
    <property type="component" value="Unassembled WGS sequence"/>
</dbReference>
<feature type="compositionally biased region" description="Polar residues" evidence="1">
    <location>
        <begin position="644"/>
        <end position="653"/>
    </location>
</feature>
<feature type="region of interest" description="Disordered" evidence="1">
    <location>
        <begin position="1"/>
        <end position="89"/>
    </location>
</feature>
<feature type="compositionally biased region" description="Basic and acidic residues" evidence="1">
    <location>
        <begin position="669"/>
        <end position="679"/>
    </location>
</feature>
<gene>
    <name evidence="2" type="ORF">NESM_000584500</name>
</gene>
<feature type="compositionally biased region" description="Polar residues" evidence="1">
    <location>
        <begin position="31"/>
        <end position="48"/>
    </location>
</feature>
<evidence type="ECO:0000256" key="1">
    <source>
        <dbReference type="SAM" id="MobiDB-lite"/>
    </source>
</evidence>